<keyword evidence="1" id="KW-0472">Membrane</keyword>
<keyword evidence="3" id="KW-1185">Reference proteome</keyword>
<dbReference type="EMBL" id="JAULSV010000002">
    <property type="protein sequence ID" value="KAK0651247.1"/>
    <property type="molecule type" value="Genomic_DNA"/>
</dbReference>
<feature type="transmembrane region" description="Helical" evidence="1">
    <location>
        <begin position="120"/>
        <end position="139"/>
    </location>
</feature>
<proteinExistence type="predicted"/>
<protein>
    <submittedName>
        <fullName evidence="2">Uncharacterized protein</fullName>
    </submittedName>
</protein>
<dbReference type="Proteomes" id="UP001174936">
    <property type="component" value="Unassembled WGS sequence"/>
</dbReference>
<reference evidence="2" key="1">
    <citation type="submission" date="2023-06" db="EMBL/GenBank/DDBJ databases">
        <title>Genome-scale phylogeny and comparative genomics of the fungal order Sordariales.</title>
        <authorList>
            <consortium name="Lawrence Berkeley National Laboratory"/>
            <person name="Hensen N."/>
            <person name="Bonometti L."/>
            <person name="Westerberg I."/>
            <person name="Brannstrom I.O."/>
            <person name="Guillou S."/>
            <person name="Cros-Aarteil S."/>
            <person name="Calhoun S."/>
            <person name="Haridas S."/>
            <person name="Kuo A."/>
            <person name="Mondo S."/>
            <person name="Pangilinan J."/>
            <person name="Riley R."/>
            <person name="Labutti K."/>
            <person name="Andreopoulos B."/>
            <person name="Lipzen A."/>
            <person name="Chen C."/>
            <person name="Yanf M."/>
            <person name="Daum C."/>
            <person name="Ng V."/>
            <person name="Clum A."/>
            <person name="Steindorff A."/>
            <person name="Ohm R."/>
            <person name="Martin F."/>
            <person name="Silar P."/>
            <person name="Natvig D."/>
            <person name="Lalanne C."/>
            <person name="Gautier V."/>
            <person name="Ament-Velasquez S.L."/>
            <person name="Kruys A."/>
            <person name="Hutchinson M.I."/>
            <person name="Powell A.J."/>
            <person name="Barry K."/>
            <person name="Miller A.N."/>
            <person name="Grigoriev I.V."/>
            <person name="Debuchy R."/>
            <person name="Gladieux P."/>
            <person name="Thoren M.H."/>
            <person name="Johannesson H."/>
        </authorList>
    </citation>
    <scope>NUCLEOTIDE SEQUENCE</scope>
    <source>
        <strain evidence="2">SMH2532-1</strain>
    </source>
</reference>
<evidence type="ECO:0000313" key="3">
    <source>
        <dbReference type="Proteomes" id="UP001174936"/>
    </source>
</evidence>
<comment type="caution">
    <text evidence="2">The sequence shown here is derived from an EMBL/GenBank/DDBJ whole genome shotgun (WGS) entry which is preliminary data.</text>
</comment>
<name>A0AA40CUJ7_9PEZI</name>
<evidence type="ECO:0000256" key="1">
    <source>
        <dbReference type="SAM" id="Phobius"/>
    </source>
</evidence>
<accession>A0AA40CUJ7</accession>
<organism evidence="2 3">
    <name type="scientific">Cercophora newfieldiana</name>
    <dbReference type="NCBI Taxonomy" id="92897"/>
    <lineage>
        <taxon>Eukaryota</taxon>
        <taxon>Fungi</taxon>
        <taxon>Dikarya</taxon>
        <taxon>Ascomycota</taxon>
        <taxon>Pezizomycotina</taxon>
        <taxon>Sordariomycetes</taxon>
        <taxon>Sordariomycetidae</taxon>
        <taxon>Sordariales</taxon>
        <taxon>Lasiosphaeriaceae</taxon>
        <taxon>Cercophora</taxon>
    </lineage>
</organism>
<sequence length="263" mass="29335">MQNRPSNPLFPRLQAPSLGTLAQGQVNTSTVPGFATSTVLHRTAFPSPFSLFWLFWGRRRPDLDYGGVTRWCACSPAWRAVRYCPAATSGGGGRGVRLASERQETQRRKCALAREQNKRFLLTCFYFIIHLSILGYLSLLHPSPLWLALATVILPTRNTLCRVDLGFAPTSLGTPFRMRKATRLRAGIMVWEIPHARHRQLEMMYLLVFVLLGQSVCLTDDGSETPAGRFFPPLQLRAAGESRFVGGGGGWDKIRRDDNCSPA</sequence>
<gene>
    <name evidence="2" type="ORF">B0T16DRAFT_75322</name>
</gene>
<evidence type="ECO:0000313" key="2">
    <source>
        <dbReference type="EMBL" id="KAK0651247.1"/>
    </source>
</evidence>
<keyword evidence="1" id="KW-0812">Transmembrane</keyword>
<dbReference type="AlphaFoldDB" id="A0AA40CUJ7"/>
<keyword evidence="1" id="KW-1133">Transmembrane helix</keyword>